<proteinExistence type="predicted"/>
<organism evidence="2 4">
    <name type="scientific">Vanilla planifolia</name>
    <name type="common">Vanilla</name>
    <dbReference type="NCBI Taxonomy" id="51239"/>
    <lineage>
        <taxon>Eukaryota</taxon>
        <taxon>Viridiplantae</taxon>
        <taxon>Streptophyta</taxon>
        <taxon>Embryophyta</taxon>
        <taxon>Tracheophyta</taxon>
        <taxon>Spermatophyta</taxon>
        <taxon>Magnoliopsida</taxon>
        <taxon>Liliopsida</taxon>
        <taxon>Asparagales</taxon>
        <taxon>Orchidaceae</taxon>
        <taxon>Vanilloideae</taxon>
        <taxon>Vanilleae</taxon>
        <taxon>Vanilla</taxon>
    </lineage>
</organism>
<comment type="caution">
    <text evidence="2">The sequence shown here is derived from an EMBL/GenBank/DDBJ whole genome shotgun (WGS) entry which is preliminary data.</text>
</comment>
<accession>A0A835UGB9</accession>
<keyword evidence="4" id="KW-1185">Reference proteome</keyword>
<dbReference type="AlphaFoldDB" id="A0A835UGB9"/>
<evidence type="ECO:0000313" key="2">
    <source>
        <dbReference type="EMBL" id="KAG0458366.1"/>
    </source>
</evidence>
<evidence type="ECO:0000313" key="4">
    <source>
        <dbReference type="Proteomes" id="UP000636800"/>
    </source>
</evidence>
<protein>
    <submittedName>
        <fullName evidence="2">Uncharacterized protein</fullName>
    </submittedName>
</protein>
<evidence type="ECO:0000313" key="3">
    <source>
        <dbReference type="EMBL" id="KAG0460086.1"/>
    </source>
</evidence>
<dbReference type="EMBL" id="JADCNL010000012">
    <property type="protein sequence ID" value="KAG0458366.1"/>
    <property type="molecule type" value="Genomic_DNA"/>
</dbReference>
<gene>
    <name evidence="3" type="ORF">HPP92_023214</name>
    <name evidence="2" type="ORF">HPP92_023523</name>
</gene>
<dbReference type="Proteomes" id="UP000639772">
    <property type="component" value="Chromosome 12"/>
</dbReference>
<reference evidence="4 5" key="1">
    <citation type="journal article" date="2020" name="Nat. Food">
        <title>A phased Vanilla planifolia genome enables genetic improvement of flavour and production.</title>
        <authorList>
            <person name="Hasing T."/>
            <person name="Tang H."/>
            <person name="Brym M."/>
            <person name="Khazi F."/>
            <person name="Huang T."/>
            <person name="Chambers A.H."/>
        </authorList>
    </citation>
    <scope>NUCLEOTIDE SEQUENCE [LARGE SCALE GENOMIC DNA]</scope>
    <source>
        <tissue evidence="2">Leaf</tissue>
    </source>
</reference>
<dbReference type="Proteomes" id="UP000636800">
    <property type="component" value="Chromosome 12"/>
</dbReference>
<sequence length="128" mass="15110">MKNRACLLWLIDRSHSQSRATGHFSTPLSADKPLAIWPWRCSHIRNQEGKATEKSRKETELAESSRDQEDNRTRICKVKDSRGDLRAVTENHYYNARKMGRTEKMWEMLWESSKFCWSEMSSELRSKS</sequence>
<evidence type="ECO:0000256" key="1">
    <source>
        <dbReference type="SAM" id="MobiDB-lite"/>
    </source>
</evidence>
<feature type="region of interest" description="Disordered" evidence="1">
    <location>
        <begin position="47"/>
        <end position="75"/>
    </location>
</feature>
<evidence type="ECO:0000313" key="5">
    <source>
        <dbReference type="Proteomes" id="UP000639772"/>
    </source>
</evidence>
<name>A0A835UGB9_VANPL</name>
<dbReference type="EMBL" id="JADCNM010000012">
    <property type="protein sequence ID" value="KAG0460086.1"/>
    <property type="molecule type" value="Genomic_DNA"/>
</dbReference>